<gene>
    <name evidence="1" type="ORF">JOF29_003142</name>
</gene>
<evidence type="ECO:0000313" key="1">
    <source>
        <dbReference type="EMBL" id="MBP2352059.1"/>
    </source>
</evidence>
<protein>
    <submittedName>
        <fullName evidence="1">Uncharacterized protein</fullName>
    </submittedName>
</protein>
<comment type="caution">
    <text evidence="1">The sequence shown here is derived from an EMBL/GenBank/DDBJ whole genome shotgun (WGS) entry which is preliminary data.</text>
</comment>
<dbReference type="Proteomes" id="UP000755585">
    <property type="component" value="Unassembled WGS sequence"/>
</dbReference>
<dbReference type="EMBL" id="JAGINT010000001">
    <property type="protein sequence ID" value="MBP2352059.1"/>
    <property type="molecule type" value="Genomic_DNA"/>
</dbReference>
<reference evidence="1 2" key="1">
    <citation type="submission" date="2021-03" db="EMBL/GenBank/DDBJ databases">
        <title>Sequencing the genomes of 1000 actinobacteria strains.</title>
        <authorList>
            <person name="Klenk H.-P."/>
        </authorList>
    </citation>
    <scope>NUCLEOTIDE SEQUENCE [LARGE SCALE GENOMIC DNA]</scope>
    <source>
        <strain evidence="1 2">DSM 18824</strain>
    </source>
</reference>
<keyword evidence="2" id="KW-1185">Reference proteome</keyword>
<name>A0ABS4UKK2_9ACTN</name>
<sequence length="83" mass="8950">MSVEKPIARPWSVGDLKALERCATAVLPALVIALKLGRGVLAVQGKRPSSAYRRSETGQRIVDRIRLSSGSSGWVSASVRRYG</sequence>
<accession>A0ABS4UKK2</accession>
<organism evidence="1 2">
    <name type="scientific">Kribbella aluminosa</name>
    <dbReference type="NCBI Taxonomy" id="416017"/>
    <lineage>
        <taxon>Bacteria</taxon>
        <taxon>Bacillati</taxon>
        <taxon>Actinomycetota</taxon>
        <taxon>Actinomycetes</taxon>
        <taxon>Propionibacteriales</taxon>
        <taxon>Kribbellaceae</taxon>
        <taxon>Kribbella</taxon>
    </lineage>
</organism>
<evidence type="ECO:0000313" key="2">
    <source>
        <dbReference type="Proteomes" id="UP000755585"/>
    </source>
</evidence>
<proteinExistence type="predicted"/>